<name>A0A0F9TY74_9ZZZZ</name>
<dbReference type="AlphaFoldDB" id="A0A0F9TY74"/>
<organism evidence="1">
    <name type="scientific">marine sediment metagenome</name>
    <dbReference type="NCBI Taxonomy" id="412755"/>
    <lineage>
        <taxon>unclassified sequences</taxon>
        <taxon>metagenomes</taxon>
        <taxon>ecological metagenomes</taxon>
    </lineage>
</organism>
<protein>
    <submittedName>
        <fullName evidence="1">Uncharacterized protein</fullName>
    </submittedName>
</protein>
<gene>
    <name evidence="1" type="ORF">LCGC14_0595850</name>
</gene>
<reference evidence="1" key="1">
    <citation type="journal article" date="2015" name="Nature">
        <title>Complex archaea that bridge the gap between prokaryotes and eukaryotes.</title>
        <authorList>
            <person name="Spang A."/>
            <person name="Saw J.H."/>
            <person name="Jorgensen S.L."/>
            <person name="Zaremba-Niedzwiedzka K."/>
            <person name="Martijn J."/>
            <person name="Lind A.E."/>
            <person name="van Eijk R."/>
            <person name="Schleper C."/>
            <person name="Guy L."/>
            <person name="Ettema T.J."/>
        </authorList>
    </citation>
    <scope>NUCLEOTIDE SEQUENCE</scope>
</reference>
<sequence length="99" mass="11773">MDEDDYYDSLNRSIKFTTGDVLIKWMKLKDKKLRKYAFKWFRKNLSGSYINVTESFLVKLSKKYKLNEDELDGLRYVLKLRFGCIIVEFGNDGILEKQG</sequence>
<evidence type="ECO:0000313" key="1">
    <source>
        <dbReference type="EMBL" id="KKN54091.1"/>
    </source>
</evidence>
<accession>A0A0F9TY74</accession>
<proteinExistence type="predicted"/>
<comment type="caution">
    <text evidence="1">The sequence shown here is derived from an EMBL/GenBank/DDBJ whole genome shotgun (WGS) entry which is preliminary data.</text>
</comment>
<dbReference type="EMBL" id="LAZR01000943">
    <property type="protein sequence ID" value="KKN54091.1"/>
    <property type="molecule type" value="Genomic_DNA"/>
</dbReference>